<dbReference type="PANTHER" id="PTHR42693:SF53">
    <property type="entry name" value="ENDO-4-O-SULFATASE"/>
    <property type="match status" value="1"/>
</dbReference>
<dbReference type="Proteomes" id="UP000509458">
    <property type="component" value="Chromosome"/>
</dbReference>
<sequence>MKKLFIWIPFAFCLSVSSFCLAQEIQPNILLIVSDDAGYSDLGSFGGEIATPNLDALAANGLKLSRFYSNARCSPTRASLLTGVEAAHVGFGGGVVGDWERELPFSAHRARLKYEQPLISELLLDSDYQTMMVGKWHLGGSYIKQHQEEMAPKWKAVHPPQMALTAQEMELDYLALPPQRGFEKSFVFHGAQGNLFYQPGLPHPYYHNNEPAELKYKQQYDMRCYSDTDYSRKHYSACDGKKGIAFYATDGITDEAISMLKQTTIKDKPFFMYVAYRAPHKPLQAPKELVDKYKKKYSDLTSIAKGRHKRLVSLGMFPKEAEARDTNAFYNNMPAEKYTQYVEKASFHAAMMEKLDDNVGRLVSQLKEAGQLDNTLIVYLSDNGAASHIGDLMNQPYAGVKALLWEGGARTHAILHWPNTIQPGSLSNDIVWVGDLFSTFIELSGAEFPQIFRGNTPRPPDGRSIVPLLKGKQLPPPIELYNNDKGQQSVLYKGKWKLLIEPGWYLQTLAKPGVAIELYDIENDPGEVNNVADMHPELVKRLTTMAEEWKSRNKIIDYRHIIKIKPNDPY</sequence>
<protein>
    <submittedName>
        <fullName evidence="5">Formylglycine-dependent sulfatase, family S1_4</fullName>
        <ecNumber evidence="5">3.1.6.-</ecNumber>
    </submittedName>
</protein>
<dbReference type="InterPro" id="IPR017850">
    <property type="entry name" value="Alkaline_phosphatase_core_sf"/>
</dbReference>
<feature type="domain" description="Sulfatase N-terminal" evidence="4">
    <location>
        <begin position="27"/>
        <end position="445"/>
    </location>
</feature>
<evidence type="ECO:0000256" key="3">
    <source>
        <dbReference type="SAM" id="SignalP"/>
    </source>
</evidence>
<dbReference type="EMBL" id="LR812090">
    <property type="protein sequence ID" value="CAB9493647.1"/>
    <property type="molecule type" value="Genomic_DNA"/>
</dbReference>
<evidence type="ECO:0000313" key="5">
    <source>
        <dbReference type="EMBL" id="CAB9493647.1"/>
    </source>
</evidence>
<keyword evidence="3" id="KW-0732">Signal</keyword>
<dbReference type="Gene3D" id="3.30.1120.10">
    <property type="match status" value="1"/>
</dbReference>
<feature type="signal peptide" evidence="3">
    <location>
        <begin position="1"/>
        <end position="22"/>
    </location>
</feature>
<gene>
    <name evidence="5" type="ORF">ALFOR1_30571</name>
</gene>
<dbReference type="RefSeq" id="WP_179983152.1">
    <property type="nucleotide sequence ID" value="NZ_LR812090.1"/>
</dbReference>
<dbReference type="Pfam" id="PF00884">
    <property type="entry name" value="Sulfatase"/>
    <property type="match status" value="1"/>
</dbReference>
<evidence type="ECO:0000259" key="4">
    <source>
        <dbReference type="Pfam" id="PF00884"/>
    </source>
</evidence>
<evidence type="ECO:0000256" key="2">
    <source>
        <dbReference type="ARBA" id="ARBA00022801"/>
    </source>
</evidence>
<name>A0A6T9Y0Y4_ALTMA</name>
<dbReference type="EC" id="3.1.6.-" evidence="5"/>
<dbReference type="AlphaFoldDB" id="A0A6T9Y0Y4"/>
<dbReference type="InterPro" id="IPR000917">
    <property type="entry name" value="Sulfatase_N"/>
</dbReference>
<proteinExistence type="inferred from homology"/>
<evidence type="ECO:0000256" key="1">
    <source>
        <dbReference type="ARBA" id="ARBA00008779"/>
    </source>
</evidence>
<dbReference type="Gene3D" id="3.40.720.10">
    <property type="entry name" value="Alkaline Phosphatase, subunit A"/>
    <property type="match status" value="1"/>
</dbReference>
<comment type="similarity">
    <text evidence="1">Belongs to the sulfatase family.</text>
</comment>
<evidence type="ECO:0000313" key="6">
    <source>
        <dbReference type="Proteomes" id="UP000509458"/>
    </source>
</evidence>
<organism evidence="5 6">
    <name type="scientific">Alteromonas macleodii</name>
    <name type="common">Pseudoalteromonas macleodii</name>
    <dbReference type="NCBI Taxonomy" id="28108"/>
    <lineage>
        <taxon>Bacteria</taxon>
        <taxon>Pseudomonadati</taxon>
        <taxon>Pseudomonadota</taxon>
        <taxon>Gammaproteobacteria</taxon>
        <taxon>Alteromonadales</taxon>
        <taxon>Alteromonadaceae</taxon>
        <taxon>Alteromonas/Salinimonas group</taxon>
        <taxon>Alteromonas</taxon>
    </lineage>
</organism>
<accession>A0A6T9Y0Y4</accession>
<keyword evidence="2 5" id="KW-0378">Hydrolase</keyword>
<feature type="chain" id="PRO_5029664817" evidence="3">
    <location>
        <begin position="23"/>
        <end position="570"/>
    </location>
</feature>
<dbReference type="SUPFAM" id="SSF53649">
    <property type="entry name" value="Alkaline phosphatase-like"/>
    <property type="match status" value="1"/>
</dbReference>
<dbReference type="GO" id="GO:0004065">
    <property type="term" value="F:arylsulfatase activity"/>
    <property type="evidence" value="ECO:0007669"/>
    <property type="project" value="TreeGrafter"/>
</dbReference>
<dbReference type="InterPro" id="IPR050738">
    <property type="entry name" value="Sulfatase"/>
</dbReference>
<dbReference type="PANTHER" id="PTHR42693">
    <property type="entry name" value="ARYLSULFATASE FAMILY MEMBER"/>
    <property type="match status" value="1"/>
</dbReference>
<reference evidence="5 6" key="1">
    <citation type="submission" date="2020-06" db="EMBL/GenBank/DDBJ databases">
        <authorList>
            <person name="Duchaud E."/>
        </authorList>
    </citation>
    <scope>NUCLEOTIDE SEQUENCE [LARGE SCALE GENOMIC DNA]</scope>
    <source>
        <strain evidence="5">Alteromonas fortis</strain>
    </source>
</reference>